<gene>
    <name evidence="2" type="ORF">CC85DRAFT_287891</name>
</gene>
<dbReference type="GeneID" id="28984660"/>
<sequence length="101" mass="11099">MCHALPSFSSRSMTVFCSLTASLHRTRSYHPPTRLTHPTTTAPDSPHTNNPHPSIHPSLFPHSNPGPFVPLYTRHIHPPTPPADSFPPPCSFSLSLSLQTL</sequence>
<evidence type="ECO:0000256" key="1">
    <source>
        <dbReference type="SAM" id="MobiDB-lite"/>
    </source>
</evidence>
<feature type="region of interest" description="Disordered" evidence="1">
    <location>
        <begin position="26"/>
        <end position="62"/>
    </location>
</feature>
<feature type="compositionally biased region" description="Low complexity" evidence="1">
    <location>
        <begin position="31"/>
        <end position="43"/>
    </location>
</feature>
<dbReference type="RefSeq" id="XP_018276498.1">
    <property type="nucleotide sequence ID" value="XM_018424057.1"/>
</dbReference>
<accession>A0A0J0XG23</accession>
<reference evidence="2 3" key="1">
    <citation type="submission" date="2015-03" db="EMBL/GenBank/DDBJ databases">
        <title>Genomics and transcriptomics of the oil-accumulating basidiomycete yeast T. oleaginosus allow insights into substrate utilization and the diverse evolutionary trajectories of mating systems in fungi.</title>
        <authorList>
            <consortium name="DOE Joint Genome Institute"/>
            <person name="Kourist R."/>
            <person name="Kracht O."/>
            <person name="Bracharz F."/>
            <person name="Lipzen A."/>
            <person name="Nolan M."/>
            <person name="Ohm R."/>
            <person name="Grigoriev I."/>
            <person name="Sun S."/>
            <person name="Heitman J."/>
            <person name="Bruck T."/>
            <person name="Nowrousian M."/>
        </authorList>
    </citation>
    <scope>NUCLEOTIDE SEQUENCE [LARGE SCALE GENOMIC DNA]</scope>
    <source>
        <strain evidence="2 3">IBC0246</strain>
    </source>
</reference>
<evidence type="ECO:0000313" key="2">
    <source>
        <dbReference type="EMBL" id="KLT40007.1"/>
    </source>
</evidence>
<dbReference type="EMBL" id="KQ087243">
    <property type="protein sequence ID" value="KLT40007.1"/>
    <property type="molecule type" value="Genomic_DNA"/>
</dbReference>
<keyword evidence="3" id="KW-1185">Reference proteome</keyword>
<evidence type="ECO:0000313" key="3">
    <source>
        <dbReference type="Proteomes" id="UP000053611"/>
    </source>
</evidence>
<name>A0A0J0XG23_9TREE</name>
<dbReference type="AlphaFoldDB" id="A0A0J0XG23"/>
<protein>
    <submittedName>
        <fullName evidence="2">Uncharacterized protein</fullName>
    </submittedName>
</protein>
<dbReference type="Proteomes" id="UP000053611">
    <property type="component" value="Unassembled WGS sequence"/>
</dbReference>
<organism evidence="2 3">
    <name type="scientific">Cutaneotrichosporon oleaginosum</name>
    <dbReference type="NCBI Taxonomy" id="879819"/>
    <lineage>
        <taxon>Eukaryota</taxon>
        <taxon>Fungi</taxon>
        <taxon>Dikarya</taxon>
        <taxon>Basidiomycota</taxon>
        <taxon>Agaricomycotina</taxon>
        <taxon>Tremellomycetes</taxon>
        <taxon>Trichosporonales</taxon>
        <taxon>Trichosporonaceae</taxon>
        <taxon>Cutaneotrichosporon</taxon>
    </lineage>
</organism>
<proteinExistence type="predicted"/>